<protein>
    <submittedName>
        <fullName evidence="4">30S ribosomal protein S13</fullName>
    </submittedName>
</protein>
<name>A0A167YEY9_CORFA</name>
<dbReference type="GO" id="GO:0003723">
    <property type="term" value="F:RNA binding"/>
    <property type="evidence" value="ECO:0007669"/>
    <property type="project" value="InterPro"/>
</dbReference>
<dbReference type="InterPro" id="IPR001892">
    <property type="entry name" value="Ribosomal_uS13"/>
</dbReference>
<reference evidence="4 5" key="1">
    <citation type="journal article" date="2016" name="Genome Biol. Evol.">
        <title>Divergent and convergent evolution of fungal pathogenicity.</title>
        <authorList>
            <person name="Shang Y."/>
            <person name="Xiao G."/>
            <person name="Zheng P."/>
            <person name="Cen K."/>
            <person name="Zhan S."/>
            <person name="Wang C."/>
        </authorList>
    </citation>
    <scope>NUCLEOTIDE SEQUENCE [LARGE SCALE GENOMIC DNA]</scope>
    <source>
        <strain evidence="4 5">ARSEF 2679</strain>
    </source>
</reference>
<gene>
    <name evidence="4" type="ORF">ISF_04085</name>
</gene>
<sequence length="177" mass="19423">MSGLPLHSLELVPAPVSGPPLPGSLSRNALIYPCDNDRPTALRQEEKPITESKRTTAAMVFVLGVNFAESKLVKKALESFYGLGPQLSERIMAKYSIHKLATMGSLAPRTVTSLTAELGQMPIESDARKTLQDNIKRLKDMGAYRGRRHAMGLPVRGQRTRNQTATATKLNRVNRKG</sequence>
<proteinExistence type="inferred from homology"/>
<dbReference type="Pfam" id="PF00416">
    <property type="entry name" value="Ribosomal_S13"/>
    <property type="match status" value="1"/>
</dbReference>
<keyword evidence="5" id="KW-1185">Reference proteome</keyword>
<dbReference type="GO" id="GO:0003735">
    <property type="term" value="F:structural constituent of ribosome"/>
    <property type="evidence" value="ECO:0007669"/>
    <property type="project" value="InterPro"/>
</dbReference>
<comment type="similarity">
    <text evidence="1">Belongs to the universal ribosomal protein uS13 family.</text>
</comment>
<accession>A0A167YEY9</accession>
<dbReference type="PANTHER" id="PTHR10871:SF1">
    <property type="entry name" value="SMALL RIBOSOMAL SUBUNIT PROTEIN US13M"/>
    <property type="match status" value="1"/>
</dbReference>
<dbReference type="STRING" id="1081104.A0A167YEY9"/>
<keyword evidence="3" id="KW-0687">Ribonucleoprotein</keyword>
<keyword evidence="2 4" id="KW-0689">Ribosomal protein</keyword>
<dbReference type="GO" id="GO:0005739">
    <property type="term" value="C:mitochondrion"/>
    <property type="evidence" value="ECO:0007669"/>
    <property type="project" value="TreeGrafter"/>
</dbReference>
<dbReference type="GO" id="GO:0015935">
    <property type="term" value="C:small ribosomal subunit"/>
    <property type="evidence" value="ECO:0007669"/>
    <property type="project" value="TreeGrafter"/>
</dbReference>
<dbReference type="InterPro" id="IPR010979">
    <property type="entry name" value="Ribosomal_uS13-like_H2TH"/>
</dbReference>
<dbReference type="RefSeq" id="XP_018705271.1">
    <property type="nucleotide sequence ID" value="XM_018847691.1"/>
</dbReference>
<dbReference type="PROSITE" id="PS00646">
    <property type="entry name" value="RIBOSOMAL_S13_1"/>
    <property type="match status" value="1"/>
</dbReference>
<dbReference type="AlphaFoldDB" id="A0A167YEY9"/>
<evidence type="ECO:0000313" key="4">
    <source>
        <dbReference type="EMBL" id="OAA66247.1"/>
    </source>
</evidence>
<dbReference type="Proteomes" id="UP000076744">
    <property type="component" value="Unassembled WGS sequence"/>
</dbReference>
<dbReference type="EMBL" id="AZHB01000008">
    <property type="protein sequence ID" value="OAA66247.1"/>
    <property type="molecule type" value="Genomic_DNA"/>
</dbReference>
<evidence type="ECO:0000256" key="3">
    <source>
        <dbReference type="ARBA" id="ARBA00023274"/>
    </source>
</evidence>
<evidence type="ECO:0000256" key="2">
    <source>
        <dbReference type="ARBA" id="ARBA00022980"/>
    </source>
</evidence>
<evidence type="ECO:0000313" key="5">
    <source>
        <dbReference type="Proteomes" id="UP000076744"/>
    </source>
</evidence>
<dbReference type="OrthoDB" id="525520at2759"/>
<dbReference type="GeneID" id="30020377"/>
<dbReference type="PANTHER" id="PTHR10871">
    <property type="entry name" value="30S RIBOSOMAL PROTEIN S13/40S RIBOSOMAL PROTEIN S18"/>
    <property type="match status" value="1"/>
</dbReference>
<organism evidence="4 5">
    <name type="scientific">Cordyceps fumosorosea (strain ARSEF 2679)</name>
    <name type="common">Isaria fumosorosea</name>
    <dbReference type="NCBI Taxonomy" id="1081104"/>
    <lineage>
        <taxon>Eukaryota</taxon>
        <taxon>Fungi</taxon>
        <taxon>Dikarya</taxon>
        <taxon>Ascomycota</taxon>
        <taxon>Pezizomycotina</taxon>
        <taxon>Sordariomycetes</taxon>
        <taxon>Hypocreomycetidae</taxon>
        <taxon>Hypocreales</taxon>
        <taxon>Cordycipitaceae</taxon>
        <taxon>Cordyceps</taxon>
    </lineage>
</organism>
<evidence type="ECO:0000256" key="1">
    <source>
        <dbReference type="ARBA" id="ARBA00008080"/>
    </source>
</evidence>
<dbReference type="Gene3D" id="4.10.910.10">
    <property type="entry name" value="30s ribosomal protein s13, domain 2"/>
    <property type="match status" value="1"/>
</dbReference>
<dbReference type="Gene3D" id="1.10.8.50">
    <property type="match status" value="1"/>
</dbReference>
<dbReference type="GO" id="GO:0006412">
    <property type="term" value="P:translation"/>
    <property type="evidence" value="ECO:0007669"/>
    <property type="project" value="InterPro"/>
</dbReference>
<comment type="caution">
    <text evidence="4">The sequence shown here is derived from an EMBL/GenBank/DDBJ whole genome shotgun (WGS) entry which is preliminary data.</text>
</comment>
<dbReference type="InterPro" id="IPR027437">
    <property type="entry name" value="Rbsml_uS13_C"/>
</dbReference>
<dbReference type="PROSITE" id="PS50159">
    <property type="entry name" value="RIBOSOMAL_S13_2"/>
    <property type="match status" value="1"/>
</dbReference>
<dbReference type="InterPro" id="IPR018269">
    <property type="entry name" value="Ribosomal_uS13_CS"/>
</dbReference>
<dbReference type="SUPFAM" id="SSF46946">
    <property type="entry name" value="S13-like H2TH domain"/>
    <property type="match status" value="1"/>
</dbReference>